<reference evidence="1" key="1">
    <citation type="journal article" date="2015" name="Nature">
        <title>Complex archaea that bridge the gap between prokaryotes and eukaryotes.</title>
        <authorList>
            <person name="Spang A."/>
            <person name="Saw J.H."/>
            <person name="Jorgensen S.L."/>
            <person name="Zaremba-Niedzwiedzka K."/>
            <person name="Martijn J."/>
            <person name="Lind A.E."/>
            <person name="van Eijk R."/>
            <person name="Schleper C."/>
            <person name="Guy L."/>
            <person name="Ettema T.J."/>
        </authorList>
    </citation>
    <scope>NUCLEOTIDE SEQUENCE</scope>
</reference>
<sequence length="92" mass="10190">MTTDEQLALWLSGEPTCPNDRKECCPDFSCCCPELLADEDVRQRFMAAEEEERHALLMGFLGAAMAKMVEGGVVEVDGVYVAGDPANYEREQ</sequence>
<organism evidence="1">
    <name type="scientific">marine sediment metagenome</name>
    <dbReference type="NCBI Taxonomy" id="412755"/>
    <lineage>
        <taxon>unclassified sequences</taxon>
        <taxon>metagenomes</taxon>
        <taxon>ecological metagenomes</taxon>
    </lineage>
</organism>
<accession>A0A0F9A8J4</accession>
<comment type="caution">
    <text evidence="1">The sequence shown here is derived from an EMBL/GenBank/DDBJ whole genome shotgun (WGS) entry which is preliminary data.</text>
</comment>
<proteinExistence type="predicted"/>
<dbReference type="AlphaFoldDB" id="A0A0F9A8J4"/>
<gene>
    <name evidence="1" type="ORF">LCGC14_2942990</name>
</gene>
<protein>
    <submittedName>
        <fullName evidence="1">Uncharacterized protein</fullName>
    </submittedName>
</protein>
<name>A0A0F9A8J4_9ZZZZ</name>
<dbReference type="EMBL" id="LAZR01059083">
    <property type="protein sequence ID" value="KKK68546.1"/>
    <property type="molecule type" value="Genomic_DNA"/>
</dbReference>
<evidence type="ECO:0000313" key="1">
    <source>
        <dbReference type="EMBL" id="KKK68546.1"/>
    </source>
</evidence>